<protein>
    <submittedName>
        <fullName evidence="1">Tetratricopeptide (TPR) repeat</fullName>
    </submittedName>
</protein>
<evidence type="ECO:0000313" key="1">
    <source>
        <dbReference type="EMBL" id="SNR55023.1"/>
    </source>
</evidence>
<dbReference type="InterPro" id="IPR019734">
    <property type="entry name" value="TPR_rpt"/>
</dbReference>
<dbReference type="Pfam" id="PF15575">
    <property type="entry name" value="Imm49"/>
    <property type="match status" value="1"/>
</dbReference>
<name>A0A238X912_9ACTN</name>
<dbReference type="RefSeq" id="WP_089311721.1">
    <property type="nucleotide sequence ID" value="NZ_FZNP01000004.1"/>
</dbReference>
<dbReference type="AlphaFoldDB" id="A0A238X912"/>
<sequence length="719" mass="78720">MYQVPCHQVERPLIDQALTDIEDRTFARWHRMRWGHEYAFEAFAETCDELLDHVAACAWFDPALSGPLARAALRNAAECAAAVLDRKLWPNGDFEVDFPVLTARYGTTKLTSPETSYSMDEPQTPPVAEWVRSFALCLISSAFEVPWRRNLVLKFDVAPEIHGSPTEPAAALAEMDALADYLVDGDQPPLVVKPDRQARVRAALRLDAARPLTPDQHLLRVLLDDDQSAFEQALADRLDRYREDIGDDPAPRTLLPLTAIALANLAVLAHGWRLGVRSGYLPEGLLPEPPTDGPPATEPVDATGGHSLPDVDDRLHDLYEHLTGIQQRALRMIPLNPGPQISTAALSALTGLPAAEALATAEALARMSLVEVGQPYGWWRLRDPVRTFVTALGPAEAGEHDGALARLLGHYRAGAVDAGHQLHPTTRDRKRMFTGRGDALVWLDVELPNLIAAAGTAAETGHPDVTRHIALALAEYLDLRHRTADTLQLSTLALRAARQTGDQSAQADALNALGAAYRHLQRFEEAVTAHTDAAAICRQNDDRLGEGRALNNLGSALLSRQRYEEAITAYTDAAAIYRQAGDRHREGLALNNLGSALRDVQRFEEAITLLTEAAQIFRQAGDRRREALAVNNLGSALKQTGRLDEAITAHTDATEIFRQAGDRYGEATAWHGLGLARHTAGRPDEAAAAIEKAATAYQETGDHHWHQRTLALLDQIRAR</sequence>
<dbReference type="InterPro" id="IPR029074">
    <property type="entry name" value="Imm49"/>
</dbReference>
<dbReference type="Proteomes" id="UP000198420">
    <property type="component" value="Unassembled WGS sequence"/>
</dbReference>
<dbReference type="Pfam" id="PF13424">
    <property type="entry name" value="TPR_12"/>
    <property type="match status" value="2"/>
</dbReference>
<dbReference type="SUPFAM" id="SSF48452">
    <property type="entry name" value="TPR-like"/>
    <property type="match status" value="1"/>
</dbReference>
<dbReference type="Gene3D" id="1.25.40.10">
    <property type="entry name" value="Tetratricopeptide repeat domain"/>
    <property type="match status" value="1"/>
</dbReference>
<keyword evidence="2" id="KW-1185">Reference proteome</keyword>
<dbReference type="Pfam" id="PF13181">
    <property type="entry name" value="TPR_8"/>
    <property type="match status" value="1"/>
</dbReference>
<proteinExistence type="predicted"/>
<accession>A0A238X912</accession>
<dbReference type="PANTHER" id="PTHR10098">
    <property type="entry name" value="RAPSYN-RELATED"/>
    <property type="match status" value="1"/>
</dbReference>
<dbReference type="InterPro" id="IPR011990">
    <property type="entry name" value="TPR-like_helical_dom_sf"/>
</dbReference>
<gene>
    <name evidence="1" type="ORF">SAMN06265355_10461</name>
</gene>
<organism evidence="1 2">
    <name type="scientific">Actinomadura mexicana</name>
    <dbReference type="NCBI Taxonomy" id="134959"/>
    <lineage>
        <taxon>Bacteria</taxon>
        <taxon>Bacillati</taxon>
        <taxon>Actinomycetota</taxon>
        <taxon>Actinomycetes</taxon>
        <taxon>Streptosporangiales</taxon>
        <taxon>Thermomonosporaceae</taxon>
        <taxon>Actinomadura</taxon>
    </lineage>
</organism>
<dbReference type="OrthoDB" id="4280744at2"/>
<dbReference type="PANTHER" id="PTHR10098:SF106">
    <property type="entry name" value="TETRATRICOPEPTIDE REPEAT PROTEIN 28-LIKE PROTEIN"/>
    <property type="match status" value="1"/>
</dbReference>
<evidence type="ECO:0000313" key="2">
    <source>
        <dbReference type="Proteomes" id="UP000198420"/>
    </source>
</evidence>
<dbReference type="SMART" id="SM00028">
    <property type="entry name" value="TPR"/>
    <property type="match status" value="5"/>
</dbReference>
<dbReference type="EMBL" id="FZNP01000004">
    <property type="protein sequence ID" value="SNR55023.1"/>
    <property type="molecule type" value="Genomic_DNA"/>
</dbReference>
<reference evidence="2" key="1">
    <citation type="submission" date="2017-06" db="EMBL/GenBank/DDBJ databases">
        <authorList>
            <person name="Varghese N."/>
            <person name="Submissions S."/>
        </authorList>
    </citation>
    <scope>NUCLEOTIDE SEQUENCE [LARGE SCALE GENOMIC DNA]</scope>
    <source>
        <strain evidence="2">DSM 44485</strain>
    </source>
</reference>